<dbReference type="InterPro" id="IPR050356">
    <property type="entry name" value="SulA_CellDiv_inhibitor"/>
</dbReference>
<dbReference type="PANTHER" id="PTHR35369">
    <property type="entry name" value="BLR3025 PROTEIN-RELATED"/>
    <property type="match status" value="1"/>
</dbReference>
<comment type="caution">
    <text evidence="3">The sequence shown here is derived from an EMBL/GenBank/DDBJ whole genome shotgun (WGS) entry which is preliminary data.</text>
</comment>
<reference evidence="3" key="1">
    <citation type="submission" date="2020-03" db="EMBL/GenBank/DDBJ databases">
        <title>Draft sequencing of Calidifontibacter sp. DB0510.</title>
        <authorList>
            <person name="Kim D.-U."/>
        </authorList>
    </citation>
    <scope>NUCLEOTIDE SEQUENCE</scope>
    <source>
        <strain evidence="3">DB0510</strain>
    </source>
</reference>
<gene>
    <name evidence="3" type="ORF">G9U51_12940</name>
</gene>
<dbReference type="CDD" id="cd03468">
    <property type="entry name" value="PolY_like"/>
    <property type="match status" value="1"/>
</dbReference>
<dbReference type="EMBL" id="JAAOIV010000009">
    <property type="protein sequence ID" value="NHN56688.1"/>
    <property type="molecule type" value="Genomic_DNA"/>
</dbReference>
<dbReference type="AlphaFoldDB" id="A0A967EHN7"/>
<keyword evidence="1" id="KW-0227">DNA damage</keyword>
<dbReference type="Proteomes" id="UP000744769">
    <property type="component" value="Unassembled WGS sequence"/>
</dbReference>
<proteinExistence type="predicted"/>
<organism evidence="3 4">
    <name type="scientific">Metallococcus carri</name>
    <dbReference type="NCBI Taxonomy" id="1656884"/>
    <lineage>
        <taxon>Bacteria</taxon>
        <taxon>Bacillati</taxon>
        <taxon>Actinomycetota</taxon>
        <taxon>Actinomycetes</taxon>
        <taxon>Micrococcales</taxon>
        <taxon>Dermacoccaceae</taxon>
        <taxon>Metallococcus</taxon>
    </lineage>
</organism>
<evidence type="ECO:0000259" key="2">
    <source>
        <dbReference type="Pfam" id="PF00817"/>
    </source>
</evidence>
<name>A0A967EHN7_9MICO</name>
<dbReference type="SUPFAM" id="SSF56672">
    <property type="entry name" value="DNA/RNA polymerases"/>
    <property type="match status" value="1"/>
</dbReference>
<dbReference type="InterPro" id="IPR001126">
    <property type="entry name" value="UmuC"/>
</dbReference>
<evidence type="ECO:0000313" key="4">
    <source>
        <dbReference type="Proteomes" id="UP000744769"/>
    </source>
</evidence>
<dbReference type="PANTHER" id="PTHR35369:SF2">
    <property type="entry name" value="BLR3025 PROTEIN"/>
    <property type="match status" value="1"/>
</dbReference>
<dbReference type="Gene3D" id="1.10.150.20">
    <property type="entry name" value="5' to 3' exonuclease, C-terminal subdomain"/>
    <property type="match status" value="1"/>
</dbReference>
<sequence>MPARSLPATPAPARVVVVRVPDWSILAQHRSQGDTPPLLALIAKGKVVAVSPEAAAESVTVGLRLREAQVRCPGLTVLPHDPELDERMFAPILLALQHVIPHVHLVRPGIAAMRVAGAARFYGSEDRVLELVLDQLAELDLPDVRLGVADGLFAATQVTQATTPERPVITLPPHESQTFLACLPVSTACAEVDAPEMSDLLRRMGIRTLGALAELPRSDVHARFGAPGLRIHELATGRDTPVLRTHAIPDDLTVRVVLDHPTNDTAALLAACDPASVDLTARLTSASLVCHEIRVTVVTSTEVRHERVWRHAWPFTARDLVERVRWQLEDLVTDTQLDAESDQELLVDTVSMIEVHAESPTPASHHAQGLWGERPDEHITHTMLTLQHELGYAGVQVCAVGGGRMLHERRLLRPWGEALPAPDQRGLDRPWPGALPGPPPATVFRRARPATVTTEDGATVTVDTRGELSGIPRWWRPSTGRRRRIVSWAGPWPVRQHWWDNPLRVNRFQLVDDLNHAWLVLAGDRGWWIEAQY</sequence>
<feature type="domain" description="UmuC" evidence="2">
    <location>
        <begin position="45"/>
        <end position="155"/>
    </location>
</feature>
<dbReference type="GO" id="GO:0006281">
    <property type="term" value="P:DNA repair"/>
    <property type="evidence" value="ECO:0007669"/>
    <property type="project" value="InterPro"/>
</dbReference>
<dbReference type="InterPro" id="IPR043502">
    <property type="entry name" value="DNA/RNA_pol_sf"/>
</dbReference>
<evidence type="ECO:0000313" key="3">
    <source>
        <dbReference type="EMBL" id="NHN56688.1"/>
    </source>
</evidence>
<dbReference type="Pfam" id="PF00817">
    <property type="entry name" value="IMS"/>
    <property type="match status" value="1"/>
</dbReference>
<dbReference type="RefSeq" id="WP_166197348.1">
    <property type="nucleotide sequence ID" value="NZ_JAAOIV010000009.1"/>
</dbReference>
<evidence type="ECO:0000256" key="1">
    <source>
        <dbReference type="ARBA" id="ARBA00022763"/>
    </source>
</evidence>
<keyword evidence="4" id="KW-1185">Reference proteome</keyword>
<accession>A0A967EHN7</accession>
<protein>
    <submittedName>
        <fullName evidence="3">DNA polymerase Y family protein</fullName>
    </submittedName>
</protein>